<evidence type="ECO:0000256" key="7">
    <source>
        <dbReference type="ARBA" id="ARBA00049120"/>
    </source>
</evidence>
<evidence type="ECO:0000256" key="3">
    <source>
        <dbReference type="ARBA" id="ARBA00022679"/>
    </source>
</evidence>
<gene>
    <name evidence="10" type="ORF">EPJ76_06530</name>
</gene>
<dbReference type="GO" id="GO:0032259">
    <property type="term" value="P:methylation"/>
    <property type="evidence" value="ECO:0007669"/>
    <property type="project" value="UniProtKB-KW"/>
</dbReference>
<keyword evidence="5" id="KW-0680">Restriction system</keyword>
<dbReference type="Proteomes" id="UP000322327">
    <property type="component" value="Unassembled WGS sequence"/>
</dbReference>
<keyword evidence="6" id="KW-0238">DNA-binding</keyword>
<evidence type="ECO:0000256" key="1">
    <source>
        <dbReference type="ARBA" id="ARBA00010203"/>
    </source>
</evidence>
<dbReference type="EMBL" id="SAYI01000018">
    <property type="protein sequence ID" value="TXJ55694.1"/>
    <property type="molecule type" value="Genomic_DNA"/>
</dbReference>
<dbReference type="GO" id="GO:0009307">
    <property type="term" value="P:DNA restriction-modification system"/>
    <property type="evidence" value="ECO:0007669"/>
    <property type="project" value="UniProtKB-KW"/>
</dbReference>
<dbReference type="GO" id="GO:0005737">
    <property type="term" value="C:cytoplasm"/>
    <property type="evidence" value="ECO:0007669"/>
    <property type="project" value="TreeGrafter"/>
</dbReference>
<evidence type="ECO:0000256" key="2">
    <source>
        <dbReference type="ARBA" id="ARBA00022603"/>
    </source>
</evidence>
<accession>A0A5C8G1A9</accession>
<dbReference type="InterPro" id="IPR029063">
    <property type="entry name" value="SAM-dependent_MTases_sf"/>
</dbReference>
<dbReference type="CDD" id="cd02440">
    <property type="entry name" value="AdoMet_MTases"/>
    <property type="match status" value="1"/>
</dbReference>
<proteinExistence type="inferred from homology"/>
<dbReference type="GO" id="GO:0015667">
    <property type="term" value="F:site-specific DNA-methyltransferase (cytosine-N4-specific) activity"/>
    <property type="evidence" value="ECO:0007669"/>
    <property type="project" value="UniProtKB-EC"/>
</dbReference>
<organism evidence="10 11">
    <name type="scientific">Brachyspira aalborgi</name>
    <dbReference type="NCBI Taxonomy" id="29522"/>
    <lineage>
        <taxon>Bacteria</taxon>
        <taxon>Pseudomonadati</taxon>
        <taxon>Spirochaetota</taxon>
        <taxon>Spirochaetia</taxon>
        <taxon>Brachyspirales</taxon>
        <taxon>Brachyspiraceae</taxon>
        <taxon>Brachyspira</taxon>
    </lineage>
</organism>
<sequence>MRQVHLNKINKPIFLLGDAKDILKNIEGNSIDFILTSPPYDNLRDYKGFSFNFKEIAQELFRILKNGGVMVWIVGDSVINGSESLSSFYQAIYFKEIGFKIHDTMIYQKNNFSNPSKTRYHQIFEYMFVISKGNPKTFNPIIDRKNIYAGYTSLGENTTRKRDGGFTKQKKRVIKEFGMRYNIWKGNTSGQENMCKSIKHPATFPLWLARDHIKSWSNEGDIVLDPFMGSGTTGVACKELNRKFIGCEVEASYLEIAKERIKNFKFKGK</sequence>
<evidence type="ECO:0000256" key="6">
    <source>
        <dbReference type="ARBA" id="ARBA00023125"/>
    </source>
</evidence>
<dbReference type="Pfam" id="PF01555">
    <property type="entry name" value="N6_N4_Mtase"/>
    <property type="match status" value="1"/>
</dbReference>
<dbReference type="SUPFAM" id="SSF53335">
    <property type="entry name" value="S-adenosyl-L-methionine-dependent methyltransferases"/>
    <property type="match status" value="1"/>
</dbReference>
<dbReference type="InterPro" id="IPR002941">
    <property type="entry name" value="DNA_methylase_N4/N6"/>
</dbReference>
<feature type="domain" description="DNA methylase N-4/N-6" evidence="9">
    <location>
        <begin position="31"/>
        <end position="259"/>
    </location>
</feature>
<dbReference type="Gene3D" id="3.40.50.150">
    <property type="entry name" value="Vaccinia Virus protein VP39"/>
    <property type="match status" value="1"/>
</dbReference>
<reference evidence="10 11" key="1">
    <citation type="journal article" date="1992" name="Lakartidningen">
        <title>[Penicillin V and not amoxicillin is the first choice preparation in acute otitis].</title>
        <authorList>
            <person name="Kamme C."/>
            <person name="Lundgren K."/>
            <person name="Prellner K."/>
        </authorList>
    </citation>
    <scope>NUCLEOTIDE SEQUENCE [LARGE SCALE GENOMIC DNA]</scope>
    <source>
        <strain evidence="10 11">PC3053II</strain>
    </source>
</reference>
<keyword evidence="2 10" id="KW-0489">Methyltransferase</keyword>
<evidence type="ECO:0000313" key="11">
    <source>
        <dbReference type="Proteomes" id="UP000322327"/>
    </source>
</evidence>
<dbReference type="PANTHER" id="PTHR13370">
    <property type="entry name" value="RNA METHYLASE-RELATED"/>
    <property type="match status" value="1"/>
</dbReference>
<comment type="similarity">
    <text evidence="1">Belongs to the N(4)/N(6)-methyltransferase family. N(4) subfamily.</text>
</comment>
<dbReference type="PRINTS" id="PR00508">
    <property type="entry name" value="S21N4MTFRASE"/>
</dbReference>
<comment type="caution">
    <text evidence="10">The sequence shown here is derived from an EMBL/GenBank/DDBJ whole genome shotgun (WGS) entry which is preliminary data.</text>
</comment>
<dbReference type="AlphaFoldDB" id="A0A5C8G1A9"/>
<keyword evidence="4" id="KW-0949">S-adenosyl-L-methionine</keyword>
<dbReference type="EC" id="2.1.1.-" evidence="8"/>
<dbReference type="PROSITE" id="PS00093">
    <property type="entry name" value="N4_MTASE"/>
    <property type="match status" value="1"/>
</dbReference>
<dbReference type="InterPro" id="IPR017985">
    <property type="entry name" value="MeTrfase_CN4_CS"/>
</dbReference>
<evidence type="ECO:0000313" key="10">
    <source>
        <dbReference type="EMBL" id="TXJ55694.1"/>
    </source>
</evidence>
<protein>
    <recommendedName>
        <fullName evidence="8">Methyltransferase</fullName>
        <ecNumber evidence="8">2.1.1.-</ecNumber>
    </recommendedName>
</protein>
<dbReference type="InterPro" id="IPR001091">
    <property type="entry name" value="RM_Methyltransferase"/>
</dbReference>
<evidence type="ECO:0000256" key="8">
    <source>
        <dbReference type="RuleBase" id="RU362026"/>
    </source>
</evidence>
<evidence type="ECO:0000256" key="5">
    <source>
        <dbReference type="ARBA" id="ARBA00022747"/>
    </source>
</evidence>
<evidence type="ECO:0000259" key="9">
    <source>
        <dbReference type="Pfam" id="PF01555"/>
    </source>
</evidence>
<dbReference type="GO" id="GO:0003677">
    <property type="term" value="F:DNA binding"/>
    <property type="evidence" value="ECO:0007669"/>
    <property type="project" value="UniProtKB-KW"/>
</dbReference>
<dbReference type="GO" id="GO:0008170">
    <property type="term" value="F:N-methyltransferase activity"/>
    <property type="evidence" value="ECO:0007669"/>
    <property type="project" value="InterPro"/>
</dbReference>
<name>A0A5C8G1A9_9SPIR</name>
<dbReference type="PANTHER" id="PTHR13370:SF3">
    <property type="entry name" value="TRNA (GUANINE(10)-N2)-METHYLTRANSFERASE HOMOLOG"/>
    <property type="match status" value="1"/>
</dbReference>
<evidence type="ECO:0000256" key="4">
    <source>
        <dbReference type="ARBA" id="ARBA00022691"/>
    </source>
</evidence>
<comment type="catalytic activity">
    <reaction evidence="7">
        <text>a 2'-deoxycytidine in DNA + S-adenosyl-L-methionine = an N(4)-methyl-2'-deoxycytidine in DNA + S-adenosyl-L-homocysteine + H(+)</text>
        <dbReference type="Rhea" id="RHEA:16857"/>
        <dbReference type="Rhea" id="RHEA-COMP:11369"/>
        <dbReference type="Rhea" id="RHEA-COMP:13674"/>
        <dbReference type="ChEBI" id="CHEBI:15378"/>
        <dbReference type="ChEBI" id="CHEBI:57856"/>
        <dbReference type="ChEBI" id="CHEBI:59789"/>
        <dbReference type="ChEBI" id="CHEBI:85452"/>
        <dbReference type="ChEBI" id="CHEBI:137933"/>
        <dbReference type="EC" id="2.1.1.113"/>
    </reaction>
</comment>
<keyword evidence="3 10" id="KW-0808">Transferase</keyword>